<dbReference type="SUPFAM" id="SSF50965">
    <property type="entry name" value="Galactose oxidase, central domain"/>
    <property type="match status" value="1"/>
</dbReference>
<name>A0ABN2T4U8_9MICO</name>
<accession>A0ABN2T4U8</accession>
<protein>
    <recommendedName>
        <fullName evidence="3">Galactose oxidase</fullName>
    </recommendedName>
</protein>
<dbReference type="InterPro" id="IPR011043">
    <property type="entry name" value="Gal_Oxase/kelch_b-propeller"/>
</dbReference>
<evidence type="ECO:0000313" key="2">
    <source>
        <dbReference type="Proteomes" id="UP001500326"/>
    </source>
</evidence>
<keyword evidence="2" id="KW-1185">Reference proteome</keyword>
<dbReference type="Gene3D" id="2.120.10.80">
    <property type="entry name" value="Kelch-type beta propeller"/>
    <property type="match status" value="1"/>
</dbReference>
<evidence type="ECO:0008006" key="3">
    <source>
        <dbReference type="Google" id="ProtNLM"/>
    </source>
</evidence>
<proteinExistence type="predicted"/>
<gene>
    <name evidence="1" type="ORF">GCM10009777_40060</name>
</gene>
<dbReference type="EMBL" id="BAAAOH010000001">
    <property type="protein sequence ID" value="GAA1998751.1"/>
    <property type="molecule type" value="Genomic_DNA"/>
</dbReference>
<reference evidence="1 2" key="1">
    <citation type="journal article" date="2019" name="Int. J. Syst. Evol. Microbiol.">
        <title>The Global Catalogue of Microorganisms (GCM) 10K type strain sequencing project: providing services to taxonomists for standard genome sequencing and annotation.</title>
        <authorList>
            <consortium name="The Broad Institute Genomics Platform"/>
            <consortium name="The Broad Institute Genome Sequencing Center for Infectious Disease"/>
            <person name="Wu L."/>
            <person name="Ma J."/>
        </authorList>
    </citation>
    <scope>NUCLEOTIDE SEQUENCE [LARGE SCALE GENOMIC DNA]</scope>
    <source>
        <strain evidence="1 2">JCM 14902</strain>
    </source>
</reference>
<dbReference type="InterPro" id="IPR015915">
    <property type="entry name" value="Kelch-typ_b-propeller"/>
</dbReference>
<dbReference type="Proteomes" id="UP001500326">
    <property type="component" value="Unassembled WGS sequence"/>
</dbReference>
<evidence type="ECO:0000313" key="1">
    <source>
        <dbReference type="EMBL" id="GAA1998751.1"/>
    </source>
</evidence>
<comment type="caution">
    <text evidence="1">The sequence shown here is derived from an EMBL/GenBank/DDBJ whole genome shotgun (WGS) entry which is preliminary data.</text>
</comment>
<sequence>MFDPASGRWKMLEVLLPTQRVSHDCAVQPDGTILAIGGADPSVQMFMPTVDALMIQPRDLR</sequence>
<organism evidence="1 2">
    <name type="scientific">Microbacterium pumilum</name>
    <dbReference type="NCBI Taxonomy" id="344165"/>
    <lineage>
        <taxon>Bacteria</taxon>
        <taxon>Bacillati</taxon>
        <taxon>Actinomycetota</taxon>
        <taxon>Actinomycetes</taxon>
        <taxon>Micrococcales</taxon>
        <taxon>Microbacteriaceae</taxon>
        <taxon>Microbacterium</taxon>
    </lineage>
</organism>